<keyword evidence="10" id="KW-1185">Reference proteome</keyword>
<organism evidence="9 10">
    <name type="scientific">Rhodococcus chondri</name>
    <dbReference type="NCBI Taxonomy" id="3065941"/>
    <lineage>
        <taxon>Bacteria</taxon>
        <taxon>Bacillati</taxon>
        <taxon>Actinomycetota</taxon>
        <taxon>Actinomycetes</taxon>
        <taxon>Mycobacteriales</taxon>
        <taxon>Nocardiaceae</taxon>
        <taxon>Rhodococcus</taxon>
    </lineage>
</organism>
<accession>A0ABU7JKM1</accession>
<feature type="transmembrane region" description="Helical" evidence="7">
    <location>
        <begin position="438"/>
        <end position="462"/>
    </location>
</feature>
<evidence type="ECO:0000256" key="2">
    <source>
        <dbReference type="ARBA" id="ARBA00022475"/>
    </source>
</evidence>
<dbReference type="PANTHER" id="PTHR30509:SF9">
    <property type="entry name" value="MULTIDRUG RESISTANCE PROTEIN MDTO"/>
    <property type="match status" value="1"/>
</dbReference>
<comment type="similarity">
    <text evidence="6">Belongs to the YccS/YhfK family.</text>
</comment>
<evidence type="ECO:0000256" key="4">
    <source>
        <dbReference type="ARBA" id="ARBA00022989"/>
    </source>
</evidence>
<name>A0ABU7JKM1_9NOCA</name>
<feature type="transmembrane region" description="Helical" evidence="7">
    <location>
        <begin position="413"/>
        <end position="432"/>
    </location>
</feature>
<evidence type="ECO:0000256" key="6">
    <source>
        <dbReference type="ARBA" id="ARBA00043993"/>
    </source>
</evidence>
<keyword evidence="4 7" id="KW-1133">Transmembrane helix</keyword>
<dbReference type="EMBL" id="JAUZMZ010000001">
    <property type="protein sequence ID" value="MEE2030591.1"/>
    <property type="molecule type" value="Genomic_DNA"/>
</dbReference>
<feature type="transmembrane region" description="Helical" evidence="7">
    <location>
        <begin position="142"/>
        <end position="159"/>
    </location>
</feature>
<feature type="transmembrane region" description="Helical" evidence="7">
    <location>
        <begin position="90"/>
        <end position="111"/>
    </location>
</feature>
<reference evidence="9 10" key="1">
    <citation type="submission" date="2023-08" db="EMBL/GenBank/DDBJ databases">
        <authorList>
            <person name="Girao M."/>
            <person name="Carvalho M.F."/>
        </authorList>
    </citation>
    <scope>NUCLEOTIDE SEQUENCE [LARGE SCALE GENOMIC DNA]</scope>
    <source>
        <strain evidence="9 10">CC-R104</strain>
    </source>
</reference>
<protein>
    <submittedName>
        <fullName evidence="9">FUSC family protein</fullName>
    </submittedName>
</protein>
<evidence type="ECO:0000256" key="7">
    <source>
        <dbReference type="SAM" id="Phobius"/>
    </source>
</evidence>
<comment type="caution">
    <text evidence="9">The sequence shown here is derived from an EMBL/GenBank/DDBJ whole genome shotgun (WGS) entry which is preliminary data.</text>
</comment>
<dbReference type="RefSeq" id="WP_330150013.1">
    <property type="nucleotide sequence ID" value="NZ_JAUZMZ010000001.1"/>
</dbReference>
<comment type="subcellular location">
    <subcellularLocation>
        <location evidence="1">Cell membrane</location>
        <topology evidence="1">Multi-pass membrane protein</topology>
    </subcellularLocation>
</comment>
<proteinExistence type="inferred from homology"/>
<feature type="transmembrane region" description="Helical" evidence="7">
    <location>
        <begin position="317"/>
        <end position="336"/>
    </location>
</feature>
<sequence length="471" mass="48933">MQSSRSATKSSRLRHSGDALAHSLSATAWRDALEMRSADPTVAVALRVGLATLITLVGGGLLGYGEVAGFAALGALCSAFARYEPYPRLAAKVICVGLGLVAYTAFGAALGALGLSMWLQIALLSVAAGMSYLLLTVFEITGPGPVILIFAAAGAAGFADDADDVGLVTIAAVIGALVGWAIALLPALYHPHAPARIAVARALAAVSALETGGETALPAAHAAIARAREVIALGTTRRMDSHTHELLALVDAAESVVHSGSHDTHRARLDDFARLEGELRKVRRDIAIPRVDATGAPVVDRPENFVRTGMRRLTGRATTIGVGRITLASLLAGWFAEAAGLQHPLWATMGAMAALQGANYRHTVQRAIQRLLGNVGGALIAAVLLVLDLGYWPLVLAIVLFQTVTEMVVTRNYAFASVFVTTMALLLTGLGAKLGPDIAISRVADTLIGVVIGVIVAALTIAHGDRHHLAR</sequence>
<evidence type="ECO:0000313" key="10">
    <source>
        <dbReference type="Proteomes" id="UP001331936"/>
    </source>
</evidence>
<feature type="domain" description="Integral membrane bound transporter" evidence="8">
    <location>
        <begin position="331"/>
        <end position="456"/>
    </location>
</feature>
<evidence type="ECO:0000256" key="5">
    <source>
        <dbReference type="ARBA" id="ARBA00023136"/>
    </source>
</evidence>
<dbReference type="Proteomes" id="UP001331936">
    <property type="component" value="Unassembled WGS sequence"/>
</dbReference>
<gene>
    <name evidence="9" type="ORF">Q8814_00420</name>
</gene>
<evidence type="ECO:0000313" key="9">
    <source>
        <dbReference type="EMBL" id="MEE2030591.1"/>
    </source>
</evidence>
<dbReference type="Pfam" id="PF13515">
    <property type="entry name" value="FUSC_2"/>
    <property type="match status" value="1"/>
</dbReference>
<keyword evidence="2" id="KW-1003">Cell membrane</keyword>
<evidence type="ECO:0000259" key="8">
    <source>
        <dbReference type="Pfam" id="PF13515"/>
    </source>
</evidence>
<feature type="transmembrane region" description="Helical" evidence="7">
    <location>
        <begin position="165"/>
        <end position="189"/>
    </location>
</feature>
<keyword evidence="3 7" id="KW-0812">Transmembrane</keyword>
<dbReference type="PANTHER" id="PTHR30509">
    <property type="entry name" value="P-HYDROXYBENZOIC ACID EFFLUX PUMP SUBUNIT-RELATED"/>
    <property type="match status" value="1"/>
</dbReference>
<dbReference type="InterPro" id="IPR049453">
    <property type="entry name" value="Memb_transporter_dom"/>
</dbReference>
<keyword evidence="5 7" id="KW-0472">Membrane</keyword>
<feature type="transmembrane region" description="Helical" evidence="7">
    <location>
        <begin position="42"/>
        <end position="61"/>
    </location>
</feature>
<evidence type="ECO:0000256" key="1">
    <source>
        <dbReference type="ARBA" id="ARBA00004651"/>
    </source>
</evidence>
<evidence type="ECO:0000256" key="3">
    <source>
        <dbReference type="ARBA" id="ARBA00022692"/>
    </source>
</evidence>
<feature type="transmembrane region" description="Helical" evidence="7">
    <location>
        <begin position="378"/>
        <end position="401"/>
    </location>
</feature>